<feature type="transmembrane region" description="Helical" evidence="1">
    <location>
        <begin position="90"/>
        <end position="112"/>
    </location>
</feature>
<accession>A0A0D6R5Z2</accession>
<feature type="transmembrane region" description="Helical" evidence="1">
    <location>
        <begin position="239"/>
        <end position="261"/>
    </location>
</feature>
<organism evidence="2">
    <name type="scientific">Araucaria cunninghamii</name>
    <name type="common">Hoop pine</name>
    <name type="synonym">Moreton Bay pine</name>
    <dbReference type="NCBI Taxonomy" id="56994"/>
    <lineage>
        <taxon>Eukaryota</taxon>
        <taxon>Viridiplantae</taxon>
        <taxon>Streptophyta</taxon>
        <taxon>Embryophyta</taxon>
        <taxon>Tracheophyta</taxon>
        <taxon>Spermatophyta</taxon>
        <taxon>Pinopsida</taxon>
        <taxon>Pinidae</taxon>
        <taxon>Conifers II</taxon>
        <taxon>Araucariales</taxon>
        <taxon>Araucariaceae</taxon>
        <taxon>Araucaria</taxon>
    </lineage>
</organism>
<feature type="transmembrane region" description="Helical" evidence="1">
    <location>
        <begin position="133"/>
        <end position="156"/>
    </location>
</feature>
<sequence>MSSNLTLSLNTITSIEWTNDFISVNVMQRVFADMDENFLAITALVTVAYQLIFFVITAALRFDKVTDFAGATNFVILALLTAILKRTWHFRQVIATLMVVIWGLRLAFFLLLRILQWGEDRRLDKMRNNLSMLAVFWSLQALWVWTVSLPVTLVNASNGNPSLQFEDIIGWSIYLIGLLIEAISDQQKLKFKEDSTNKGRWCNVGLWKWSRHPNYFGEILLWWGVFVASLPVLTGSSKWVAVTGPIFITALLLFLSGIPLLEYSADKKFGGLVEYRYYKRMTSPLVLVPPAIYGKLPTVFKQIFLLEFPLYSRNLSAERTLH</sequence>
<dbReference type="AlphaFoldDB" id="A0A0D6R5Z2"/>
<keyword evidence="1" id="KW-0472">Membrane</keyword>
<protein>
    <submittedName>
        <fullName evidence="2">Uncharacterized protein</fullName>
    </submittedName>
</protein>
<dbReference type="PANTHER" id="PTHR32251">
    <property type="entry name" value="3-OXO-5-ALPHA-STEROID 4-DEHYDROGENASE"/>
    <property type="match status" value="1"/>
</dbReference>
<dbReference type="GO" id="GO:0016020">
    <property type="term" value="C:membrane"/>
    <property type="evidence" value="ECO:0007669"/>
    <property type="project" value="TreeGrafter"/>
</dbReference>
<dbReference type="PANTHER" id="PTHR32251:SF15">
    <property type="entry name" value="3-OXO-5-ALPHA-STEROID 4-DEHYDROGENASE (DUF1295)"/>
    <property type="match status" value="1"/>
</dbReference>
<evidence type="ECO:0000313" key="2">
    <source>
        <dbReference type="EMBL" id="JAG99262.1"/>
    </source>
</evidence>
<keyword evidence="1" id="KW-0812">Transmembrane</keyword>
<dbReference type="Pfam" id="PF06966">
    <property type="entry name" value="DUF1295"/>
    <property type="match status" value="1"/>
</dbReference>
<evidence type="ECO:0000256" key="1">
    <source>
        <dbReference type="SAM" id="Phobius"/>
    </source>
</evidence>
<feature type="transmembrane region" description="Helical" evidence="1">
    <location>
        <begin position="67"/>
        <end position="84"/>
    </location>
</feature>
<proteinExistence type="predicted"/>
<name>A0A0D6R5Z2_ARACU</name>
<dbReference type="PROSITE" id="PS50244">
    <property type="entry name" value="S5A_REDUCTASE"/>
    <property type="match status" value="1"/>
</dbReference>
<dbReference type="EMBL" id="GCKF01003819">
    <property type="protein sequence ID" value="JAG99262.1"/>
    <property type="molecule type" value="Transcribed_RNA"/>
</dbReference>
<feature type="transmembrane region" description="Helical" evidence="1">
    <location>
        <begin position="38"/>
        <end position="60"/>
    </location>
</feature>
<dbReference type="Gene3D" id="1.20.120.1630">
    <property type="match status" value="1"/>
</dbReference>
<keyword evidence="1" id="KW-1133">Transmembrane helix</keyword>
<reference evidence="2" key="1">
    <citation type="submission" date="2015-03" db="EMBL/GenBank/DDBJ databases">
        <title>A transcriptome of Araucaria cunninghamii, an australian fine timber species.</title>
        <authorList>
            <person name="Jing Yi C.J.Y."/>
            <person name="Yin San L.Y.S."/>
            <person name="Abdul Karim S.S."/>
            <person name="Wan Azmi N.N."/>
            <person name="Hercus R.R."/>
            <person name="Croft L.L."/>
        </authorList>
    </citation>
    <scope>NUCLEOTIDE SEQUENCE</scope>
    <source>
        <strain evidence="2">MI0301</strain>
        <tissue evidence="2">Leaf</tissue>
    </source>
</reference>
<feature type="transmembrane region" description="Helical" evidence="1">
    <location>
        <begin position="168"/>
        <end position="184"/>
    </location>
</feature>
<dbReference type="FunFam" id="1.20.120.1630:FF:000015">
    <property type="entry name" value="3-oxo-5-alpha-steroid 4-dehydrogenase (DUF1295)"/>
    <property type="match status" value="1"/>
</dbReference>
<dbReference type="InterPro" id="IPR010721">
    <property type="entry name" value="UstE-like"/>
</dbReference>
<feature type="transmembrane region" description="Helical" evidence="1">
    <location>
        <begin position="215"/>
        <end position="233"/>
    </location>
</feature>